<evidence type="ECO:0000313" key="1">
    <source>
        <dbReference type="EMBL" id="KIK04045.1"/>
    </source>
</evidence>
<dbReference type="Proteomes" id="UP000054477">
    <property type="component" value="Unassembled WGS sequence"/>
</dbReference>
<protein>
    <submittedName>
        <fullName evidence="1">Uncharacterized protein</fullName>
    </submittedName>
</protein>
<dbReference type="EMBL" id="KN838574">
    <property type="protein sequence ID" value="KIK04045.1"/>
    <property type="molecule type" value="Genomic_DNA"/>
</dbReference>
<name>A0A0C9WWL8_9AGAR</name>
<sequence length="107" mass="12039">MLHPPPLSTFLPDELEALHLLYGLGIRGTAQRVAIGWGNVFRMEEQAQVVSGALTSFHTPYTFVRACFVILAYENKANLILLIAPCILWINKNMNTYKYDQGGMLKI</sequence>
<gene>
    <name evidence="1" type="ORF">K443DRAFT_444089</name>
</gene>
<reference evidence="2" key="2">
    <citation type="submission" date="2015-01" db="EMBL/GenBank/DDBJ databases">
        <title>Evolutionary Origins and Diversification of the Mycorrhizal Mutualists.</title>
        <authorList>
            <consortium name="DOE Joint Genome Institute"/>
            <consortium name="Mycorrhizal Genomics Consortium"/>
            <person name="Kohler A."/>
            <person name="Kuo A."/>
            <person name="Nagy L.G."/>
            <person name="Floudas D."/>
            <person name="Copeland A."/>
            <person name="Barry K.W."/>
            <person name="Cichocki N."/>
            <person name="Veneault-Fourrey C."/>
            <person name="LaButti K."/>
            <person name="Lindquist E.A."/>
            <person name="Lipzen A."/>
            <person name="Lundell T."/>
            <person name="Morin E."/>
            <person name="Murat C."/>
            <person name="Riley R."/>
            <person name="Ohm R."/>
            <person name="Sun H."/>
            <person name="Tunlid A."/>
            <person name="Henrissat B."/>
            <person name="Grigoriev I.V."/>
            <person name="Hibbett D.S."/>
            <person name="Martin F."/>
        </authorList>
    </citation>
    <scope>NUCLEOTIDE SEQUENCE [LARGE SCALE GENOMIC DNA]</scope>
    <source>
        <strain evidence="2">LaAM-08-1</strain>
    </source>
</reference>
<accession>A0A0C9WWL8</accession>
<reference evidence="1 2" key="1">
    <citation type="submission" date="2014-04" db="EMBL/GenBank/DDBJ databases">
        <authorList>
            <consortium name="DOE Joint Genome Institute"/>
            <person name="Kuo A."/>
            <person name="Kohler A."/>
            <person name="Nagy L.G."/>
            <person name="Floudas D."/>
            <person name="Copeland A."/>
            <person name="Barry K.W."/>
            <person name="Cichocki N."/>
            <person name="Veneault-Fourrey C."/>
            <person name="LaButti K."/>
            <person name="Lindquist E.A."/>
            <person name="Lipzen A."/>
            <person name="Lundell T."/>
            <person name="Morin E."/>
            <person name="Murat C."/>
            <person name="Sun H."/>
            <person name="Tunlid A."/>
            <person name="Henrissat B."/>
            <person name="Grigoriev I.V."/>
            <person name="Hibbett D.S."/>
            <person name="Martin F."/>
            <person name="Nordberg H.P."/>
            <person name="Cantor M.N."/>
            <person name="Hua S.X."/>
        </authorList>
    </citation>
    <scope>NUCLEOTIDE SEQUENCE [LARGE SCALE GENOMIC DNA]</scope>
    <source>
        <strain evidence="1 2">LaAM-08-1</strain>
    </source>
</reference>
<evidence type="ECO:0000313" key="2">
    <source>
        <dbReference type="Proteomes" id="UP000054477"/>
    </source>
</evidence>
<proteinExistence type="predicted"/>
<dbReference type="AlphaFoldDB" id="A0A0C9WWL8"/>
<keyword evidence="2" id="KW-1185">Reference proteome</keyword>
<organism evidence="1 2">
    <name type="scientific">Laccaria amethystina LaAM-08-1</name>
    <dbReference type="NCBI Taxonomy" id="1095629"/>
    <lineage>
        <taxon>Eukaryota</taxon>
        <taxon>Fungi</taxon>
        <taxon>Dikarya</taxon>
        <taxon>Basidiomycota</taxon>
        <taxon>Agaricomycotina</taxon>
        <taxon>Agaricomycetes</taxon>
        <taxon>Agaricomycetidae</taxon>
        <taxon>Agaricales</taxon>
        <taxon>Agaricineae</taxon>
        <taxon>Hydnangiaceae</taxon>
        <taxon>Laccaria</taxon>
    </lineage>
</organism>
<dbReference type="HOGENOM" id="CLU_2210475_0_0_1"/>